<dbReference type="InterPro" id="IPR050098">
    <property type="entry name" value="TFPI/VKTCI-like"/>
</dbReference>
<keyword evidence="1" id="KW-0646">Protease inhibitor</keyword>
<dbReference type="Gene3D" id="4.10.410.10">
    <property type="entry name" value="Pancreatic trypsin inhibitor Kunitz domain"/>
    <property type="match status" value="1"/>
</dbReference>
<dbReference type="GO" id="GO:0005615">
    <property type="term" value="C:extracellular space"/>
    <property type="evidence" value="ECO:0007669"/>
    <property type="project" value="TreeGrafter"/>
</dbReference>
<accession>A0A2G9SBM1</accession>
<dbReference type="SUPFAM" id="SSF57362">
    <property type="entry name" value="BPTI-like"/>
    <property type="match status" value="1"/>
</dbReference>
<evidence type="ECO:0000313" key="5">
    <source>
        <dbReference type="Proteomes" id="UP000228934"/>
    </source>
</evidence>
<dbReference type="OrthoDB" id="4473401at2759"/>
<dbReference type="InterPro" id="IPR002223">
    <property type="entry name" value="Kunitz_BPTI"/>
</dbReference>
<sequence length="110" mass="12160">MDTYLSRAPAKLAPKADLSLSSRVEAPPSSVRESGNEALRLTLPLTLHNDEKCPVLDCDQLLKPDSCKGYIPRYYYDKETGTCKSFIYGGCGGNENNFTTKEKCEAMCMP</sequence>
<gene>
    <name evidence="4" type="ORF">AB205_0141750</name>
</gene>
<evidence type="ECO:0000313" key="4">
    <source>
        <dbReference type="EMBL" id="PIO37532.1"/>
    </source>
</evidence>
<dbReference type="InterPro" id="IPR020901">
    <property type="entry name" value="Prtase_inh_Kunz-CS"/>
</dbReference>
<keyword evidence="2" id="KW-1015">Disulfide bond</keyword>
<evidence type="ECO:0000259" key="3">
    <source>
        <dbReference type="PROSITE" id="PS50279"/>
    </source>
</evidence>
<dbReference type="FunFam" id="4.10.410.10:FF:000021">
    <property type="entry name" value="Serine protease inhibitor, putative"/>
    <property type="match status" value="1"/>
</dbReference>
<dbReference type="PANTHER" id="PTHR10083">
    <property type="entry name" value="KUNITZ-TYPE PROTEASE INHIBITOR-RELATED"/>
    <property type="match status" value="1"/>
</dbReference>
<dbReference type="Pfam" id="PF00014">
    <property type="entry name" value="Kunitz_BPTI"/>
    <property type="match status" value="1"/>
</dbReference>
<evidence type="ECO:0000256" key="1">
    <source>
        <dbReference type="ARBA" id="ARBA00022690"/>
    </source>
</evidence>
<feature type="non-terminal residue" evidence="4">
    <location>
        <position position="110"/>
    </location>
</feature>
<name>A0A2G9SBM1_AQUCT</name>
<dbReference type="EMBL" id="KV926854">
    <property type="protein sequence ID" value="PIO37532.1"/>
    <property type="molecule type" value="Genomic_DNA"/>
</dbReference>
<reference evidence="5" key="1">
    <citation type="journal article" date="2017" name="Nat. Commun.">
        <title>The North American bullfrog draft genome provides insight into hormonal regulation of long noncoding RNA.</title>
        <authorList>
            <person name="Hammond S.A."/>
            <person name="Warren R.L."/>
            <person name="Vandervalk B.P."/>
            <person name="Kucuk E."/>
            <person name="Khan H."/>
            <person name="Gibb E.A."/>
            <person name="Pandoh P."/>
            <person name="Kirk H."/>
            <person name="Zhao Y."/>
            <person name="Jones M."/>
            <person name="Mungall A.J."/>
            <person name="Coope R."/>
            <person name="Pleasance S."/>
            <person name="Moore R.A."/>
            <person name="Holt R.A."/>
            <person name="Round J.M."/>
            <person name="Ohora S."/>
            <person name="Walle B.V."/>
            <person name="Veldhoen N."/>
            <person name="Helbing C.C."/>
            <person name="Birol I."/>
        </authorList>
    </citation>
    <scope>NUCLEOTIDE SEQUENCE [LARGE SCALE GENOMIC DNA]</scope>
</reference>
<evidence type="ECO:0000256" key="2">
    <source>
        <dbReference type="ARBA" id="ARBA00023157"/>
    </source>
</evidence>
<dbReference type="AlphaFoldDB" id="A0A2G9SBM1"/>
<dbReference type="PROSITE" id="PS00280">
    <property type="entry name" value="BPTI_KUNITZ_1"/>
    <property type="match status" value="1"/>
</dbReference>
<keyword evidence="5" id="KW-1185">Reference proteome</keyword>
<proteinExistence type="predicted"/>
<dbReference type="GO" id="GO:0044483">
    <property type="term" value="P:venom-mediated perturbation of hemostasis"/>
    <property type="evidence" value="ECO:0007669"/>
    <property type="project" value="UniProtKB-ARBA"/>
</dbReference>
<dbReference type="PROSITE" id="PS50279">
    <property type="entry name" value="BPTI_KUNITZ_2"/>
    <property type="match status" value="1"/>
</dbReference>
<organism evidence="4 5">
    <name type="scientific">Aquarana catesbeiana</name>
    <name type="common">American bullfrog</name>
    <name type="synonym">Rana catesbeiana</name>
    <dbReference type="NCBI Taxonomy" id="8400"/>
    <lineage>
        <taxon>Eukaryota</taxon>
        <taxon>Metazoa</taxon>
        <taxon>Chordata</taxon>
        <taxon>Craniata</taxon>
        <taxon>Vertebrata</taxon>
        <taxon>Euteleostomi</taxon>
        <taxon>Amphibia</taxon>
        <taxon>Batrachia</taxon>
        <taxon>Anura</taxon>
        <taxon>Neobatrachia</taxon>
        <taxon>Ranoidea</taxon>
        <taxon>Ranidae</taxon>
        <taxon>Aquarana</taxon>
    </lineage>
</organism>
<dbReference type="PANTHER" id="PTHR10083:SF374">
    <property type="entry name" value="BPTI_KUNITZ INHIBITOR DOMAIN-CONTAINING PROTEIN"/>
    <property type="match status" value="1"/>
</dbReference>
<dbReference type="InterPro" id="IPR036880">
    <property type="entry name" value="Kunitz_BPTI_sf"/>
</dbReference>
<dbReference type="CDD" id="cd00109">
    <property type="entry name" value="Kunitz-type"/>
    <property type="match status" value="1"/>
</dbReference>
<feature type="domain" description="BPTI/Kunitz inhibitor" evidence="3">
    <location>
        <begin position="58"/>
        <end position="108"/>
    </location>
</feature>
<dbReference type="PRINTS" id="PR00759">
    <property type="entry name" value="BASICPTASE"/>
</dbReference>
<dbReference type="Proteomes" id="UP000228934">
    <property type="component" value="Unassembled WGS sequence"/>
</dbReference>
<dbReference type="GO" id="GO:0004867">
    <property type="term" value="F:serine-type endopeptidase inhibitor activity"/>
    <property type="evidence" value="ECO:0007669"/>
    <property type="project" value="InterPro"/>
</dbReference>
<protein>
    <recommendedName>
        <fullName evidence="3">BPTI/Kunitz inhibitor domain-containing protein</fullName>
    </recommendedName>
</protein>
<dbReference type="SMART" id="SM00131">
    <property type="entry name" value="KU"/>
    <property type="match status" value="1"/>
</dbReference>